<feature type="transmembrane region" description="Helical" evidence="10">
    <location>
        <begin position="93"/>
        <end position="114"/>
    </location>
</feature>
<evidence type="ECO:0000256" key="9">
    <source>
        <dbReference type="ARBA" id="ARBA00031636"/>
    </source>
</evidence>
<dbReference type="EMBL" id="JADILV010000036">
    <property type="protein sequence ID" value="MBO8483515.1"/>
    <property type="molecule type" value="Genomic_DNA"/>
</dbReference>
<keyword evidence="2" id="KW-0813">Transport</keyword>
<keyword evidence="4" id="KW-1003">Cell membrane</keyword>
<reference evidence="11" key="2">
    <citation type="journal article" date="2021" name="PeerJ">
        <title>Extensive microbial diversity within the chicken gut microbiome revealed by metagenomics and culture.</title>
        <authorList>
            <person name="Gilroy R."/>
            <person name="Ravi A."/>
            <person name="Getino M."/>
            <person name="Pursley I."/>
            <person name="Horton D.L."/>
            <person name="Alikhan N.F."/>
            <person name="Baker D."/>
            <person name="Gharbi K."/>
            <person name="Hall N."/>
            <person name="Watson M."/>
            <person name="Adriaenssens E.M."/>
            <person name="Foster-Nyarko E."/>
            <person name="Jarju S."/>
            <person name="Secka A."/>
            <person name="Antonio M."/>
            <person name="Oren A."/>
            <person name="Chaudhuri R.R."/>
            <person name="La Ragione R."/>
            <person name="Hildebrand F."/>
            <person name="Pallen M.J."/>
        </authorList>
    </citation>
    <scope>NUCLEOTIDE SEQUENCE</scope>
    <source>
        <strain evidence="11">G3-8215</strain>
    </source>
</reference>
<organism evidence="11 12">
    <name type="scientific">Candidatus Cryptobacteroides avicola</name>
    <dbReference type="NCBI Taxonomy" id="2840757"/>
    <lineage>
        <taxon>Bacteria</taxon>
        <taxon>Pseudomonadati</taxon>
        <taxon>Bacteroidota</taxon>
        <taxon>Bacteroidia</taxon>
        <taxon>Bacteroidales</taxon>
        <taxon>Candidatus Cryptobacteroides</taxon>
    </lineage>
</organism>
<dbReference type="PANTHER" id="PTHR43298">
    <property type="entry name" value="MULTIDRUG RESISTANCE PROTEIN NORM-RELATED"/>
    <property type="match status" value="1"/>
</dbReference>
<dbReference type="InterPro" id="IPR050222">
    <property type="entry name" value="MATE_MdtK"/>
</dbReference>
<feature type="transmembrane region" description="Helical" evidence="10">
    <location>
        <begin position="161"/>
        <end position="182"/>
    </location>
</feature>
<evidence type="ECO:0000256" key="7">
    <source>
        <dbReference type="ARBA" id="ARBA00023065"/>
    </source>
</evidence>
<dbReference type="GO" id="GO:0042910">
    <property type="term" value="F:xenobiotic transmembrane transporter activity"/>
    <property type="evidence" value="ECO:0007669"/>
    <property type="project" value="InterPro"/>
</dbReference>
<feature type="transmembrane region" description="Helical" evidence="10">
    <location>
        <begin position="414"/>
        <end position="435"/>
    </location>
</feature>
<evidence type="ECO:0000256" key="5">
    <source>
        <dbReference type="ARBA" id="ARBA00022692"/>
    </source>
</evidence>
<feature type="transmembrane region" description="Helical" evidence="10">
    <location>
        <begin position="387"/>
        <end position="408"/>
    </location>
</feature>
<proteinExistence type="predicted"/>
<dbReference type="PIRSF" id="PIRSF006603">
    <property type="entry name" value="DinF"/>
    <property type="match status" value="1"/>
</dbReference>
<evidence type="ECO:0000256" key="6">
    <source>
        <dbReference type="ARBA" id="ARBA00022989"/>
    </source>
</evidence>
<dbReference type="GO" id="GO:0005886">
    <property type="term" value="C:plasma membrane"/>
    <property type="evidence" value="ECO:0007669"/>
    <property type="project" value="UniProtKB-SubCell"/>
</dbReference>
<keyword evidence="3" id="KW-0050">Antiport</keyword>
<dbReference type="NCBIfam" id="TIGR00797">
    <property type="entry name" value="matE"/>
    <property type="match status" value="1"/>
</dbReference>
<evidence type="ECO:0000313" key="11">
    <source>
        <dbReference type="EMBL" id="MBO8483515.1"/>
    </source>
</evidence>
<evidence type="ECO:0000256" key="2">
    <source>
        <dbReference type="ARBA" id="ARBA00022448"/>
    </source>
</evidence>
<keyword evidence="5 10" id="KW-0812">Transmembrane</keyword>
<dbReference type="Proteomes" id="UP000725002">
    <property type="component" value="Unassembled WGS sequence"/>
</dbReference>
<protein>
    <recommendedName>
        <fullName evidence="9">Multidrug-efflux transporter</fullName>
    </recommendedName>
</protein>
<feature type="transmembrane region" description="Helical" evidence="10">
    <location>
        <begin position="235"/>
        <end position="260"/>
    </location>
</feature>
<keyword evidence="6 10" id="KW-1133">Transmembrane helix</keyword>
<dbReference type="GO" id="GO:0006811">
    <property type="term" value="P:monoatomic ion transport"/>
    <property type="evidence" value="ECO:0007669"/>
    <property type="project" value="UniProtKB-KW"/>
</dbReference>
<name>A0A940DRM3_9BACT</name>
<comment type="caution">
    <text evidence="11">The sequence shown here is derived from an EMBL/GenBank/DDBJ whole genome shotgun (WGS) entry which is preliminary data.</text>
</comment>
<reference evidence="11" key="1">
    <citation type="submission" date="2020-10" db="EMBL/GenBank/DDBJ databases">
        <authorList>
            <person name="Gilroy R."/>
        </authorList>
    </citation>
    <scope>NUCLEOTIDE SEQUENCE</scope>
    <source>
        <strain evidence="11">G3-8215</strain>
    </source>
</reference>
<dbReference type="PANTHER" id="PTHR43298:SF2">
    <property type="entry name" value="FMN_FAD EXPORTER YEEO-RELATED"/>
    <property type="match status" value="1"/>
</dbReference>
<evidence type="ECO:0000256" key="1">
    <source>
        <dbReference type="ARBA" id="ARBA00004651"/>
    </source>
</evidence>
<evidence type="ECO:0000256" key="8">
    <source>
        <dbReference type="ARBA" id="ARBA00023136"/>
    </source>
</evidence>
<evidence type="ECO:0000256" key="4">
    <source>
        <dbReference type="ARBA" id="ARBA00022475"/>
    </source>
</evidence>
<gene>
    <name evidence="11" type="ORF">IAB75_05315</name>
</gene>
<dbReference type="GO" id="GO:0015297">
    <property type="term" value="F:antiporter activity"/>
    <property type="evidence" value="ECO:0007669"/>
    <property type="project" value="UniProtKB-KW"/>
</dbReference>
<feature type="transmembrane region" description="Helical" evidence="10">
    <location>
        <begin position="49"/>
        <end position="73"/>
    </location>
</feature>
<feature type="transmembrane region" description="Helical" evidence="10">
    <location>
        <begin position="356"/>
        <end position="375"/>
    </location>
</feature>
<feature type="transmembrane region" description="Helical" evidence="10">
    <location>
        <begin position="188"/>
        <end position="214"/>
    </location>
</feature>
<evidence type="ECO:0000256" key="3">
    <source>
        <dbReference type="ARBA" id="ARBA00022449"/>
    </source>
</evidence>
<feature type="transmembrane region" description="Helical" evidence="10">
    <location>
        <begin position="321"/>
        <end position="344"/>
    </location>
</feature>
<evidence type="ECO:0000313" key="12">
    <source>
        <dbReference type="Proteomes" id="UP000725002"/>
    </source>
</evidence>
<feature type="transmembrane region" description="Helical" evidence="10">
    <location>
        <begin position="12"/>
        <end position="29"/>
    </location>
</feature>
<accession>A0A940DRM3</accession>
<dbReference type="InterPro" id="IPR002528">
    <property type="entry name" value="MATE_fam"/>
</dbReference>
<keyword evidence="7" id="KW-0406">Ion transport</keyword>
<sequence>MVKTLPYSYHHIWKVAYPILISLIMEQLIGMTDTAFLGRVGEVELGASAIAGVYCMAIFVAGLGFGLGSQIIIARRNGEGNYKETGNIFYHGVYFLLGLAVVIIALSEMISPWALHRMVSSPEIADAAMDYVRWRLVGFIFAFVTVMFRAFYVGTTQTKTLTLNSIVMVLSNVVFNWILVFGHLGFPALGIAGAAIGSTLAELVSLIFFIVYTIHKTDCEKYGLNRRIDFSWSKLGGILSISVWTMIQNFLSVSVWFIFFLCVEHLGERALAVSNVVRSISGFVWVFASAFSSTCSSLVSNLIGEGHQDTAMRLVRRVIKLAYVPVIPLLVFFCIFPKTVIGIYTDIPGITDGSVSSLWVLCGAYIFTTPALICFNAISGTGNTRTAFGLEAVVLVIYTAFCVLIINGLKPPVWVAWFTEVIYAVAMLIVCGLYLKSGRWKGKAV</sequence>
<feature type="transmembrane region" description="Helical" evidence="10">
    <location>
        <begin position="280"/>
        <end position="300"/>
    </location>
</feature>
<keyword evidence="8 10" id="KW-0472">Membrane</keyword>
<dbReference type="Pfam" id="PF01554">
    <property type="entry name" value="MatE"/>
    <property type="match status" value="2"/>
</dbReference>
<dbReference type="InterPro" id="IPR048279">
    <property type="entry name" value="MdtK-like"/>
</dbReference>
<feature type="transmembrane region" description="Helical" evidence="10">
    <location>
        <begin position="134"/>
        <end position="154"/>
    </location>
</feature>
<comment type="subcellular location">
    <subcellularLocation>
        <location evidence="1">Cell membrane</location>
        <topology evidence="1">Multi-pass membrane protein</topology>
    </subcellularLocation>
</comment>
<evidence type="ECO:0000256" key="10">
    <source>
        <dbReference type="SAM" id="Phobius"/>
    </source>
</evidence>
<dbReference type="CDD" id="cd13133">
    <property type="entry name" value="MATE_like_7"/>
    <property type="match status" value="1"/>
</dbReference>
<dbReference type="AlphaFoldDB" id="A0A940DRM3"/>